<organism evidence="1">
    <name type="scientific">uncultured Caudovirales phage</name>
    <dbReference type="NCBI Taxonomy" id="2100421"/>
    <lineage>
        <taxon>Viruses</taxon>
        <taxon>Duplodnaviria</taxon>
        <taxon>Heunggongvirae</taxon>
        <taxon>Uroviricota</taxon>
        <taxon>Caudoviricetes</taxon>
        <taxon>Peduoviridae</taxon>
        <taxon>Maltschvirus</taxon>
        <taxon>Maltschvirus maltsch</taxon>
    </lineage>
</organism>
<reference evidence="1" key="1">
    <citation type="submission" date="2020-04" db="EMBL/GenBank/DDBJ databases">
        <authorList>
            <person name="Chiriac C."/>
            <person name="Salcher M."/>
            <person name="Ghai R."/>
            <person name="Kavagutti S V."/>
        </authorList>
    </citation>
    <scope>NUCLEOTIDE SEQUENCE</scope>
</reference>
<sequence>MAIYPDNVKQWAPRTDNVDKVVAVDVNSAYDEITAIETQLGQGGVTTSDWNGATVFATTTTNWGAAGGLKGRLLNIEAGVKKATSGVDGGTPASNA</sequence>
<protein>
    <submittedName>
        <fullName evidence="1">Uncharacterized protein</fullName>
    </submittedName>
</protein>
<accession>A0A6J5L585</accession>
<name>A0A6J5L585_9CAUD</name>
<dbReference type="EMBL" id="LR796226">
    <property type="protein sequence ID" value="CAB4128732.1"/>
    <property type="molecule type" value="Genomic_DNA"/>
</dbReference>
<gene>
    <name evidence="1" type="ORF">UFOVP111_69</name>
</gene>
<evidence type="ECO:0000313" key="1">
    <source>
        <dbReference type="EMBL" id="CAB4128732.1"/>
    </source>
</evidence>
<proteinExistence type="predicted"/>